<sequence>MLGDAVDCRNKIKSAPTATSDNINRQGIFALTTTSGISNSGSSANSTVFCFFGLGACRYLDFAVSDSSYKRRLVGLPRTLHASLTAARANEKLAVPSPFASG</sequence>
<dbReference type="AlphaFoldDB" id="A0A6J7NTB2"/>
<reference evidence="1" key="1">
    <citation type="submission" date="2020-05" db="EMBL/GenBank/DDBJ databases">
        <authorList>
            <person name="Chiriac C."/>
            <person name="Salcher M."/>
            <person name="Ghai R."/>
            <person name="Kavagutti S V."/>
        </authorList>
    </citation>
    <scope>NUCLEOTIDE SEQUENCE</scope>
</reference>
<dbReference type="EMBL" id="CAFBOV010000085">
    <property type="protein sequence ID" value="CAB4996247.1"/>
    <property type="molecule type" value="Genomic_DNA"/>
</dbReference>
<evidence type="ECO:0000313" key="1">
    <source>
        <dbReference type="EMBL" id="CAB4996247.1"/>
    </source>
</evidence>
<accession>A0A6J7NTB2</accession>
<name>A0A6J7NTB2_9ZZZZ</name>
<gene>
    <name evidence="1" type="ORF">UFOPK4020_00551</name>
</gene>
<proteinExistence type="predicted"/>
<protein>
    <submittedName>
        <fullName evidence="1">Unannotated protein</fullName>
    </submittedName>
</protein>
<organism evidence="1">
    <name type="scientific">freshwater metagenome</name>
    <dbReference type="NCBI Taxonomy" id="449393"/>
    <lineage>
        <taxon>unclassified sequences</taxon>
        <taxon>metagenomes</taxon>
        <taxon>ecological metagenomes</taxon>
    </lineage>
</organism>